<gene>
    <name evidence="3" type="ORF">THITE_2149810</name>
</gene>
<dbReference type="Proteomes" id="UP000008181">
    <property type="component" value="Chromosome 2"/>
</dbReference>
<dbReference type="Pfam" id="PF24494">
    <property type="entry name" value="DUF7587"/>
    <property type="match status" value="1"/>
</dbReference>
<dbReference type="RefSeq" id="XP_003651581.1">
    <property type="nucleotide sequence ID" value="XM_003651533.1"/>
</dbReference>
<accession>G2R4L0</accession>
<dbReference type="GeneID" id="11514733"/>
<dbReference type="KEGG" id="ttt:THITE_2149810"/>
<dbReference type="EMBL" id="CP003010">
    <property type="protein sequence ID" value="AEO65245.1"/>
    <property type="molecule type" value="Genomic_DNA"/>
</dbReference>
<dbReference type="OrthoDB" id="5144659at2759"/>
<name>G2R4L0_THETT</name>
<evidence type="ECO:0000313" key="4">
    <source>
        <dbReference type="Proteomes" id="UP000008181"/>
    </source>
</evidence>
<evidence type="ECO:0000313" key="3">
    <source>
        <dbReference type="EMBL" id="AEO65245.1"/>
    </source>
</evidence>
<dbReference type="HOGENOM" id="CLU_058276_0_0_1"/>
<protein>
    <recommendedName>
        <fullName evidence="2">DUF7587 domain-containing protein</fullName>
    </recommendedName>
</protein>
<evidence type="ECO:0000259" key="2">
    <source>
        <dbReference type="Pfam" id="PF24494"/>
    </source>
</evidence>
<feature type="domain" description="DUF7587" evidence="2">
    <location>
        <begin position="38"/>
        <end position="146"/>
    </location>
</feature>
<proteinExistence type="predicted"/>
<dbReference type="eggNOG" id="ENOG502SV3A">
    <property type="taxonomic scope" value="Eukaryota"/>
</dbReference>
<dbReference type="AlphaFoldDB" id="G2R4L0"/>
<keyword evidence="4" id="KW-1185">Reference proteome</keyword>
<reference evidence="3 4" key="1">
    <citation type="journal article" date="2011" name="Nat. Biotechnol.">
        <title>Comparative genomic analysis of the thermophilic biomass-degrading fungi Myceliophthora thermophila and Thielavia terrestris.</title>
        <authorList>
            <person name="Berka R.M."/>
            <person name="Grigoriev I.V."/>
            <person name="Otillar R."/>
            <person name="Salamov A."/>
            <person name="Grimwood J."/>
            <person name="Reid I."/>
            <person name="Ishmael N."/>
            <person name="John T."/>
            <person name="Darmond C."/>
            <person name="Moisan M.-C."/>
            <person name="Henrissat B."/>
            <person name="Coutinho P.M."/>
            <person name="Lombard V."/>
            <person name="Natvig D.O."/>
            <person name="Lindquist E."/>
            <person name="Schmutz J."/>
            <person name="Lucas S."/>
            <person name="Harris P."/>
            <person name="Powlowski J."/>
            <person name="Bellemare A."/>
            <person name="Taylor D."/>
            <person name="Butler G."/>
            <person name="de Vries R.P."/>
            <person name="Allijn I.E."/>
            <person name="van den Brink J."/>
            <person name="Ushinsky S."/>
            <person name="Storms R."/>
            <person name="Powell A.J."/>
            <person name="Paulsen I.T."/>
            <person name="Elbourne L.D.H."/>
            <person name="Baker S.E."/>
            <person name="Magnuson J."/>
            <person name="LaBoissiere S."/>
            <person name="Clutterbuck A.J."/>
            <person name="Martinez D."/>
            <person name="Wogulis M."/>
            <person name="de Leon A.L."/>
            <person name="Rey M.W."/>
            <person name="Tsang A."/>
        </authorList>
    </citation>
    <scope>NUCLEOTIDE SEQUENCE [LARGE SCALE GENOMIC DNA]</scope>
    <source>
        <strain evidence="4">ATCC 38088 / NRRL 8126</strain>
    </source>
</reference>
<evidence type="ECO:0000256" key="1">
    <source>
        <dbReference type="SAM" id="MobiDB-lite"/>
    </source>
</evidence>
<sequence length="378" mass="42384">MRPARSARALQGSSQPAWRTERSELSPGFGAGGRPLDYKELLYEFQNHVNKQRDTPTALVSVSNRIVDTVQRALKKHEEEDESPADIWIVFIEVPAGGGSAPARFHAARHLAEQIGHRNPALFHHETVFEWAIPEHYEVHRVSLQTLLSRGLDRELGTQASFPTTRELRCSLAAGFERRDPWELGLDLGFFAKCFGARAPLKWIAIRLYCDCVAARFDEHTLTFDLEYAHGLRETVDATFFRAVDDGLDTAVFDWWLTDSEFLDDYEEFKSWQTHMLEGDTVSQRDIEAVEQEAVLDRRYLSRLKAAHSLLLRRHSQVKQKVMKPAALAAAALSLCVSLASAGVVITPIKPDQVVPKSGGDCFFGVTTPQGCGPLRSN</sequence>
<dbReference type="InterPro" id="IPR056009">
    <property type="entry name" value="DUF7587"/>
</dbReference>
<feature type="region of interest" description="Disordered" evidence="1">
    <location>
        <begin position="1"/>
        <end position="32"/>
    </location>
</feature>
<organism evidence="3 4">
    <name type="scientific">Thermothielavioides terrestris (strain ATCC 38088 / NRRL 8126)</name>
    <name type="common">Thielavia terrestris</name>
    <dbReference type="NCBI Taxonomy" id="578455"/>
    <lineage>
        <taxon>Eukaryota</taxon>
        <taxon>Fungi</taxon>
        <taxon>Dikarya</taxon>
        <taxon>Ascomycota</taxon>
        <taxon>Pezizomycotina</taxon>
        <taxon>Sordariomycetes</taxon>
        <taxon>Sordariomycetidae</taxon>
        <taxon>Sordariales</taxon>
        <taxon>Chaetomiaceae</taxon>
        <taxon>Thermothielavioides</taxon>
        <taxon>Thermothielavioides terrestris</taxon>
    </lineage>
</organism>